<sequence length="140" mass="15898">MLSLVAVTFTIHVSMICAIWILPLCSKRTADTDTLRPSSPKNGQPSPHRMMSQQEEEELLQRLKPRVIEPKSDEEKKQIEAIKAGRKAPGTSENTLDDAHEDFTNNYYIAKNHTSSRERRPKKPNEARQSKEAQSKAVKT</sequence>
<comment type="caution">
    <text evidence="2">The sequence shown here is derived from an EMBL/GenBank/DDBJ whole genome shotgun (WGS) entry which is preliminary data.</text>
</comment>
<feature type="region of interest" description="Disordered" evidence="1">
    <location>
        <begin position="30"/>
        <end position="140"/>
    </location>
</feature>
<reference evidence="2" key="3">
    <citation type="journal article" date="2019" name="G3 (Bethesda)">
        <title>Hybrid Assembly of the Genome of the Entomopathogenic Nematode Steinernema carpocapsae Identifies the X-Chromosome.</title>
        <authorList>
            <person name="Serra L."/>
            <person name="Macchietto M."/>
            <person name="Macias-Munoz A."/>
            <person name="McGill C.J."/>
            <person name="Rodriguez I.M."/>
            <person name="Rodriguez B."/>
            <person name="Murad R."/>
            <person name="Mortazavi A."/>
        </authorList>
    </citation>
    <scope>NUCLEOTIDE SEQUENCE</scope>
    <source>
        <strain evidence="2">ALL</strain>
    </source>
</reference>
<dbReference type="AlphaFoldDB" id="A0A4U5NFQ2"/>
<reference evidence="2" key="1">
    <citation type="submission" date="2013-11" db="EMBL/GenBank/DDBJ databases">
        <authorList>
            <person name="Sternberg P."/>
            <person name="Dillman A."/>
            <person name="Macchietto M."/>
        </authorList>
    </citation>
    <scope>NUCLEOTIDE SEQUENCE</scope>
    <source>
        <strain evidence="2">ALL</strain>
    </source>
</reference>
<feature type="compositionally biased region" description="Polar residues" evidence="1">
    <location>
        <begin position="35"/>
        <end position="45"/>
    </location>
</feature>
<feature type="compositionally biased region" description="Basic and acidic residues" evidence="1">
    <location>
        <begin position="66"/>
        <end position="80"/>
    </location>
</feature>
<dbReference type="EMBL" id="AZBU02000004">
    <property type="protein sequence ID" value="TKR81536.1"/>
    <property type="molecule type" value="Genomic_DNA"/>
</dbReference>
<protein>
    <submittedName>
        <fullName evidence="2">Uncharacterized protein</fullName>
    </submittedName>
</protein>
<gene>
    <name evidence="2" type="ORF">L596_015390</name>
</gene>
<accession>A0A4U5NFQ2</accession>
<reference evidence="2" key="2">
    <citation type="journal article" date="2015" name="Genome Biol.">
        <title>Comparative genomics of Steinernema reveals deeply conserved gene regulatory networks.</title>
        <authorList>
            <person name="Dillman A.R."/>
            <person name="Macchietto M."/>
            <person name="Porter C.F."/>
            <person name="Rogers A."/>
            <person name="Williams B."/>
            <person name="Antoshechkin I."/>
            <person name="Lee M.M."/>
            <person name="Goodwin Z."/>
            <person name="Lu X."/>
            <person name="Lewis E.E."/>
            <person name="Goodrich-Blair H."/>
            <person name="Stock S.P."/>
            <person name="Adams B.J."/>
            <person name="Sternberg P.W."/>
            <person name="Mortazavi A."/>
        </authorList>
    </citation>
    <scope>NUCLEOTIDE SEQUENCE [LARGE SCALE GENOMIC DNA]</scope>
    <source>
        <strain evidence="2">ALL</strain>
    </source>
</reference>
<evidence type="ECO:0000313" key="2">
    <source>
        <dbReference type="EMBL" id="TKR81536.1"/>
    </source>
</evidence>
<dbReference type="OrthoDB" id="10684230at2759"/>
<organism evidence="2">
    <name type="scientific">Steinernema carpocapsae</name>
    <name type="common">Entomopathogenic nematode</name>
    <dbReference type="NCBI Taxonomy" id="34508"/>
    <lineage>
        <taxon>Eukaryota</taxon>
        <taxon>Metazoa</taxon>
        <taxon>Ecdysozoa</taxon>
        <taxon>Nematoda</taxon>
        <taxon>Chromadorea</taxon>
        <taxon>Rhabditida</taxon>
        <taxon>Tylenchina</taxon>
        <taxon>Panagrolaimomorpha</taxon>
        <taxon>Strongyloidoidea</taxon>
        <taxon>Steinernematidae</taxon>
        <taxon>Steinernema</taxon>
    </lineage>
</organism>
<name>A0A4U5NFQ2_STECR</name>
<evidence type="ECO:0000256" key="1">
    <source>
        <dbReference type="SAM" id="MobiDB-lite"/>
    </source>
</evidence>
<feature type="compositionally biased region" description="Basic and acidic residues" evidence="1">
    <location>
        <begin position="115"/>
        <end position="134"/>
    </location>
</feature>
<proteinExistence type="predicted"/>